<comment type="similarity">
    <text evidence="5">Belongs to the FMN-dependent alpha-hydroxy acid dehydrogenase family.</text>
</comment>
<accession>A0A4R6UDC3</accession>
<dbReference type="PANTHER" id="PTHR10578:SF107">
    <property type="entry name" value="2-HYDROXYACID OXIDASE 1"/>
    <property type="match status" value="1"/>
</dbReference>
<sequence length="357" mass="37579">MHAQRAWPVNLADHETLARAHLTPEADAYFNGGAADEITMAANRQAWAAIPLWPRVLRLRAAPCLKTPLLGRTWPSPVLVAPMAQQGWLHPDAERATALAASALGAGMVLSMQANTPLEHIAQDVAQEPGRGPLWFQLYHLGNRGHTLALAQRAAEAGYEALVLTVDAPIHGVRDRERRHPGHPPRALAQPHMPTPASGAEGLDALLRQAATWEDVVWLQSRSPLPLLLKGILHPADARTACELGVAGVIVSNHGGRVLDTAPSTATALPLVADAVAGRAAVLVDGGLRRGTDILKALALGAHGVLVGRPVLHGLAHAGAQGAAHVLRLLQDELMAAMALCGLADIAAIDRACLQPQ</sequence>
<comment type="caution">
    <text evidence="9">The sequence shown here is derived from an EMBL/GenBank/DDBJ whole genome shotgun (WGS) entry which is preliminary data.</text>
</comment>
<feature type="binding site" evidence="7">
    <location>
        <position position="137"/>
    </location>
    <ligand>
        <name>FMN</name>
        <dbReference type="ChEBI" id="CHEBI:58210"/>
    </ligand>
</feature>
<dbReference type="Gene3D" id="3.20.20.70">
    <property type="entry name" value="Aldolase class I"/>
    <property type="match status" value="1"/>
</dbReference>
<feature type="binding site" evidence="7">
    <location>
        <position position="174"/>
    </location>
    <ligand>
        <name>glyoxylate</name>
        <dbReference type="ChEBI" id="CHEBI:36655"/>
    </ligand>
</feature>
<dbReference type="Pfam" id="PF01070">
    <property type="entry name" value="FMN_dh"/>
    <property type="match status" value="1"/>
</dbReference>
<feature type="active site" description="Proton acceptor" evidence="6">
    <location>
        <position position="254"/>
    </location>
</feature>
<organism evidence="9 10">
    <name type="scientific">Tepidicella xavieri</name>
    <dbReference type="NCBI Taxonomy" id="360241"/>
    <lineage>
        <taxon>Bacteria</taxon>
        <taxon>Pseudomonadati</taxon>
        <taxon>Pseudomonadota</taxon>
        <taxon>Betaproteobacteria</taxon>
        <taxon>Burkholderiales</taxon>
        <taxon>Tepidicella</taxon>
    </lineage>
</organism>
<gene>
    <name evidence="9" type="ORF">DFR43_10249</name>
</gene>
<dbReference type="SUPFAM" id="SSF51395">
    <property type="entry name" value="FMN-linked oxidoreductases"/>
    <property type="match status" value="1"/>
</dbReference>
<keyword evidence="10" id="KW-1185">Reference proteome</keyword>
<evidence type="ECO:0000256" key="5">
    <source>
        <dbReference type="ARBA" id="ARBA00024042"/>
    </source>
</evidence>
<comment type="cofactor">
    <cofactor evidence="1">
        <name>FMN</name>
        <dbReference type="ChEBI" id="CHEBI:58210"/>
    </cofactor>
</comment>
<proteinExistence type="inferred from homology"/>
<feature type="binding site" evidence="7">
    <location>
        <position position="230"/>
    </location>
    <ligand>
        <name>FMN</name>
        <dbReference type="ChEBI" id="CHEBI:58210"/>
    </ligand>
</feature>
<dbReference type="EMBL" id="SNYL01000002">
    <property type="protein sequence ID" value="TDQ44710.1"/>
    <property type="molecule type" value="Genomic_DNA"/>
</dbReference>
<feature type="domain" description="FMN hydroxy acid dehydrogenase" evidence="8">
    <location>
        <begin position="3"/>
        <end position="357"/>
    </location>
</feature>
<dbReference type="InterPro" id="IPR037396">
    <property type="entry name" value="FMN_HAD"/>
</dbReference>
<feature type="binding site" evidence="7">
    <location>
        <position position="29"/>
    </location>
    <ligand>
        <name>glyoxylate</name>
        <dbReference type="ChEBI" id="CHEBI:36655"/>
    </ligand>
</feature>
<keyword evidence="3 7" id="KW-0288">FMN</keyword>
<feature type="binding site" evidence="7">
    <location>
        <begin position="285"/>
        <end position="289"/>
    </location>
    <ligand>
        <name>FMN</name>
        <dbReference type="ChEBI" id="CHEBI:58210"/>
    </ligand>
</feature>
<feature type="binding site" evidence="7">
    <location>
        <begin position="308"/>
        <end position="309"/>
    </location>
    <ligand>
        <name>FMN</name>
        <dbReference type="ChEBI" id="CHEBI:58210"/>
    </ligand>
</feature>
<feature type="binding site" evidence="7">
    <location>
        <position position="252"/>
    </location>
    <ligand>
        <name>FMN</name>
        <dbReference type="ChEBI" id="CHEBI:58210"/>
    </ligand>
</feature>
<feature type="binding site" evidence="7">
    <location>
        <position position="257"/>
    </location>
    <ligand>
        <name>glyoxylate</name>
        <dbReference type="ChEBI" id="CHEBI:36655"/>
    </ligand>
</feature>
<evidence type="ECO:0000256" key="2">
    <source>
        <dbReference type="ARBA" id="ARBA00022630"/>
    </source>
</evidence>
<feature type="binding site" evidence="7">
    <location>
        <position position="139"/>
    </location>
    <ligand>
        <name>glyoxylate</name>
        <dbReference type="ChEBI" id="CHEBI:36655"/>
    </ligand>
</feature>
<reference evidence="9 10" key="1">
    <citation type="submission" date="2019-03" db="EMBL/GenBank/DDBJ databases">
        <title>Genomic Encyclopedia of Type Strains, Phase IV (KMG-IV): sequencing the most valuable type-strain genomes for metagenomic binning, comparative biology and taxonomic classification.</title>
        <authorList>
            <person name="Goeker M."/>
        </authorList>
    </citation>
    <scope>NUCLEOTIDE SEQUENCE [LARGE SCALE GENOMIC DNA]</scope>
    <source>
        <strain evidence="9 10">DSM 19605</strain>
    </source>
</reference>
<dbReference type="PROSITE" id="PS51349">
    <property type="entry name" value="FMN_HYDROXY_ACID_DH_2"/>
    <property type="match status" value="1"/>
</dbReference>
<dbReference type="PANTHER" id="PTHR10578">
    <property type="entry name" value="S -2-HYDROXY-ACID OXIDASE-RELATED"/>
    <property type="match status" value="1"/>
</dbReference>
<feature type="binding site" evidence="7">
    <location>
        <position position="165"/>
    </location>
    <ligand>
        <name>FMN</name>
        <dbReference type="ChEBI" id="CHEBI:58210"/>
    </ligand>
</feature>
<dbReference type="GO" id="GO:0010181">
    <property type="term" value="F:FMN binding"/>
    <property type="evidence" value="ECO:0007669"/>
    <property type="project" value="InterPro"/>
</dbReference>
<dbReference type="InterPro" id="IPR000262">
    <property type="entry name" value="FMN-dep_DH"/>
</dbReference>
<dbReference type="Proteomes" id="UP000295510">
    <property type="component" value="Unassembled WGS sequence"/>
</dbReference>
<dbReference type="AlphaFoldDB" id="A0A4R6UDC3"/>
<dbReference type="InterPro" id="IPR013785">
    <property type="entry name" value="Aldolase_TIM"/>
</dbReference>
<evidence type="ECO:0000256" key="4">
    <source>
        <dbReference type="ARBA" id="ARBA00023002"/>
    </source>
</evidence>
<dbReference type="InterPro" id="IPR012133">
    <property type="entry name" value="Alpha-hydoxy_acid_DH_FMN"/>
</dbReference>
<evidence type="ECO:0000256" key="3">
    <source>
        <dbReference type="ARBA" id="ARBA00022643"/>
    </source>
</evidence>
<keyword evidence="2 7" id="KW-0285">Flavoprotein</keyword>
<evidence type="ECO:0000256" key="7">
    <source>
        <dbReference type="PIRSR" id="PIRSR000138-2"/>
    </source>
</evidence>
<evidence type="ECO:0000256" key="6">
    <source>
        <dbReference type="PIRSR" id="PIRSR000138-1"/>
    </source>
</evidence>
<dbReference type="CDD" id="cd02809">
    <property type="entry name" value="alpha_hydroxyacid_oxid_FMN"/>
    <property type="match status" value="1"/>
</dbReference>
<evidence type="ECO:0000313" key="9">
    <source>
        <dbReference type="EMBL" id="TDQ44710.1"/>
    </source>
</evidence>
<evidence type="ECO:0000256" key="1">
    <source>
        <dbReference type="ARBA" id="ARBA00001917"/>
    </source>
</evidence>
<keyword evidence="4" id="KW-0560">Oxidoreductase</keyword>
<dbReference type="GO" id="GO:0016491">
    <property type="term" value="F:oxidoreductase activity"/>
    <property type="evidence" value="ECO:0007669"/>
    <property type="project" value="UniProtKB-KW"/>
</dbReference>
<dbReference type="PIRSF" id="PIRSF000138">
    <property type="entry name" value="Al-hdrx_acd_dh"/>
    <property type="match status" value="1"/>
</dbReference>
<feature type="binding site" evidence="7">
    <location>
        <begin position="82"/>
        <end position="84"/>
    </location>
    <ligand>
        <name>FMN</name>
        <dbReference type="ChEBI" id="CHEBI:58210"/>
    </ligand>
</feature>
<evidence type="ECO:0000313" key="10">
    <source>
        <dbReference type="Proteomes" id="UP000295510"/>
    </source>
</evidence>
<name>A0A4R6UDC3_9BURK</name>
<feature type="binding site" evidence="7">
    <location>
        <position position="111"/>
    </location>
    <ligand>
        <name>FMN</name>
        <dbReference type="ChEBI" id="CHEBI:58210"/>
    </ligand>
</feature>
<protein>
    <submittedName>
        <fullName evidence="9">4-hydroxymandelate oxidase</fullName>
    </submittedName>
</protein>
<feature type="binding site" evidence="7">
    <location>
        <position position="254"/>
    </location>
    <ligand>
        <name>glyoxylate</name>
        <dbReference type="ChEBI" id="CHEBI:36655"/>
    </ligand>
</feature>
<evidence type="ECO:0000259" key="8">
    <source>
        <dbReference type="PROSITE" id="PS51349"/>
    </source>
</evidence>